<dbReference type="AlphaFoldDB" id="A0A9N9HUH0"/>
<dbReference type="EMBL" id="CAJVPP010009802">
    <property type="protein sequence ID" value="CAG8707058.1"/>
    <property type="molecule type" value="Genomic_DNA"/>
</dbReference>
<sequence>MVLKNNLEKNLKDLETRIKELEQSNEEFRSQFKYLEEKDREREEETKANINNLEKKIREREEVSKAKQGVFNELEKRISNLELT</sequence>
<feature type="non-terminal residue" evidence="2">
    <location>
        <position position="84"/>
    </location>
</feature>
<accession>A0A9N9HUH0</accession>
<comment type="caution">
    <text evidence="2">The sequence shown here is derived from an EMBL/GenBank/DDBJ whole genome shotgun (WGS) entry which is preliminary data.</text>
</comment>
<evidence type="ECO:0000256" key="1">
    <source>
        <dbReference type="SAM" id="Coils"/>
    </source>
</evidence>
<evidence type="ECO:0000313" key="3">
    <source>
        <dbReference type="Proteomes" id="UP000789375"/>
    </source>
</evidence>
<name>A0A9N9HUH0_FUNMO</name>
<protein>
    <submittedName>
        <fullName evidence="2">11574_t:CDS:1</fullName>
    </submittedName>
</protein>
<proteinExistence type="predicted"/>
<evidence type="ECO:0000313" key="2">
    <source>
        <dbReference type="EMBL" id="CAG8707058.1"/>
    </source>
</evidence>
<gene>
    <name evidence="2" type="ORF">FMOSSE_LOCUS14084</name>
</gene>
<reference evidence="2" key="1">
    <citation type="submission" date="2021-06" db="EMBL/GenBank/DDBJ databases">
        <authorList>
            <person name="Kallberg Y."/>
            <person name="Tangrot J."/>
            <person name="Rosling A."/>
        </authorList>
    </citation>
    <scope>NUCLEOTIDE SEQUENCE</scope>
    <source>
        <strain evidence="2">87-6 pot B 2015</strain>
    </source>
</reference>
<keyword evidence="3" id="KW-1185">Reference proteome</keyword>
<dbReference type="Proteomes" id="UP000789375">
    <property type="component" value="Unassembled WGS sequence"/>
</dbReference>
<feature type="coiled-coil region" evidence="1">
    <location>
        <begin position="4"/>
        <end position="63"/>
    </location>
</feature>
<organism evidence="2 3">
    <name type="scientific">Funneliformis mosseae</name>
    <name type="common">Endomycorrhizal fungus</name>
    <name type="synonym">Glomus mosseae</name>
    <dbReference type="NCBI Taxonomy" id="27381"/>
    <lineage>
        <taxon>Eukaryota</taxon>
        <taxon>Fungi</taxon>
        <taxon>Fungi incertae sedis</taxon>
        <taxon>Mucoromycota</taxon>
        <taxon>Glomeromycotina</taxon>
        <taxon>Glomeromycetes</taxon>
        <taxon>Glomerales</taxon>
        <taxon>Glomeraceae</taxon>
        <taxon>Funneliformis</taxon>
    </lineage>
</organism>
<keyword evidence="1" id="KW-0175">Coiled coil</keyword>